<reference evidence="7" key="1">
    <citation type="journal article" date="2019" name="Int. J. Syst. Evol. Microbiol.">
        <title>The Global Catalogue of Microorganisms (GCM) 10K type strain sequencing project: providing services to taxonomists for standard genome sequencing and annotation.</title>
        <authorList>
            <consortium name="The Broad Institute Genomics Platform"/>
            <consortium name="The Broad Institute Genome Sequencing Center for Infectious Disease"/>
            <person name="Wu L."/>
            <person name="Ma J."/>
        </authorList>
    </citation>
    <scope>NUCLEOTIDE SEQUENCE [LARGE SCALE GENOMIC DNA]</scope>
    <source>
        <strain evidence="7">CGMCC 1.15959</strain>
    </source>
</reference>
<evidence type="ECO:0000313" key="7">
    <source>
        <dbReference type="Proteomes" id="UP000619041"/>
    </source>
</evidence>
<feature type="transmembrane region" description="Helical" evidence="5">
    <location>
        <begin position="205"/>
        <end position="228"/>
    </location>
</feature>
<keyword evidence="2 5" id="KW-0812">Transmembrane</keyword>
<feature type="transmembrane region" description="Helical" evidence="5">
    <location>
        <begin position="240"/>
        <end position="259"/>
    </location>
</feature>
<dbReference type="Pfam" id="PF01925">
    <property type="entry name" value="TauE"/>
    <property type="match status" value="1"/>
</dbReference>
<feature type="transmembrane region" description="Helical" evidence="5">
    <location>
        <begin position="110"/>
        <end position="130"/>
    </location>
</feature>
<proteinExistence type="inferred from homology"/>
<feature type="transmembrane region" description="Helical" evidence="5">
    <location>
        <begin position="83"/>
        <end position="104"/>
    </location>
</feature>
<evidence type="ECO:0000256" key="4">
    <source>
        <dbReference type="ARBA" id="ARBA00023136"/>
    </source>
</evidence>
<feature type="transmembrane region" description="Helical" evidence="5">
    <location>
        <begin position="44"/>
        <end position="71"/>
    </location>
</feature>
<dbReference type="PANTHER" id="PTHR43701:SF12">
    <property type="entry name" value="MEMBRANE TRANSPORTER PROTEIN YTNM-RELATED"/>
    <property type="match status" value="1"/>
</dbReference>
<feature type="transmembrane region" description="Helical" evidence="5">
    <location>
        <begin position="271"/>
        <end position="289"/>
    </location>
</feature>
<feature type="transmembrane region" description="Helical" evidence="5">
    <location>
        <begin position="171"/>
        <end position="199"/>
    </location>
</feature>
<gene>
    <name evidence="6" type="ORF">GCM10011515_18600</name>
</gene>
<evidence type="ECO:0000256" key="5">
    <source>
        <dbReference type="RuleBase" id="RU363041"/>
    </source>
</evidence>
<evidence type="ECO:0000256" key="2">
    <source>
        <dbReference type="ARBA" id="ARBA00022692"/>
    </source>
</evidence>
<dbReference type="InterPro" id="IPR051598">
    <property type="entry name" value="TSUP/Inactive_protease-like"/>
</dbReference>
<comment type="subcellular location">
    <subcellularLocation>
        <location evidence="5">Cell membrane</location>
        <topology evidence="5">Multi-pass membrane protein</topology>
    </subcellularLocation>
    <subcellularLocation>
        <location evidence="1">Membrane</location>
        <topology evidence="1">Multi-pass membrane protein</topology>
    </subcellularLocation>
</comment>
<protein>
    <recommendedName>
        <fullName evidence="5">Probable membrane transporter protein</fullName>
    </recommendedName>
</protein>
<dbReference type="EMBL" id="BMKL01000001">
    <property type="protein sequence ID" value="GGD99033.1"/>
    <property type="molecule type" value="Genomic_DNA"/>
</dbReference>
<sequence length="304" mass="31452">MDVYLPIANLSVNGLVIVALGALTGVLSGLFGVGGGFLTTPLLIFYGVPPTVAAASASTQVTGASVSGVLAHNRRGGVDYQMGAVTVVGGMLGSGVGAVLFRFFQSIGQIDTVISILYVVMLGAIGTLMAREAWGALRASKNAERPRPAKRRHHPLVAALPGRWRFYRSGLYISPLAPLILGAGVGVLTMLMGVGGGFILVPAMLYILGMSAGVVVGTSLFNILFVTIVTTMMHALTTKAVDLVLAALLLLGSVSGAQIGTQLAQKAKPETLRLVLAGLVLLIALRMLYGLGVKPDEIYTVTPL</sequence>
<dbReference type="InterPro" id="IPR002781">
    <property type="entry name" value="TM_pro_TauE-like"/>
</dbReference>
<evidence type="ECO:0000313" key="6">
    <source>
        <dbReference type="EMBL" id="GGD99033.1"/>
    </source>
</evidence>
<accession>A0ABQ1SAJ6</accession>
<keyword evidence="5" id="KW-1003">Cell membrane</keyword>
<keyword evidence="4 5" id="KW-0472">Membrane</keyword>
<comment type="caution">
    <text evidence="6">The sequence shown here is derived from an EMBL/GenBank/DDBJ whole genome shotgun (WGS) entry which is preliminary data.</text>
</comment>
<comment type="similarity">
    <text evidence="5">Belongs to the 4-toluene sulfonate uptake permease (TSUP) (TC 2.A.102) family.</text>
</comment>
<keyword evidence="7" id="KW-1185">Reference proteome</keyword>
<evidence type="ECO:0000256" key="3">
    <source>
        <dbReference type="ARBA" id="ARBA00022989"/>
    </source>
</evidence>
<keyword evidence="3 5" id="KW-1133">Transmembrane helix</keyword>
<dbReference type="PANTHER" id="PTHR43701">
    <property type="entry name" value="MEMBRANE TRANSPORTER PROTEIN MJ0441-RELATED"/>
    <property type="match status" value="1"/>
</dbReference>
<name>A0ABQ1SAJ6_9SPHN</name>
<dbReference type="RefSeq" id="WP_188644879.1">
    <property type="nucleotide sequence ID" value="NZ_BMKL01000001.1"/>
</dbReference>
<dbReference type="Proteomes" id="UP000619041">
    <property type="component" value="Unassembled WGS sequence"/>
</dbReference>
<evidence type="ECO:0000256" key="1">
    <source>
        <dbReference type="ARBA" id="ARBA00004141"/>
    </source>
</evidence>
<organism evidence="6 7">
    <name type="scientific">Tsuneonella deserti</name>
    <dbReference type="NCBI Taxonomy" id="2035528"/>
    <lineage>
        <taxon>Bacteria</taxon>
        <taxon>Pseudomonadati</taxon>
        <taxon>Pseudomonadota</taxon>
        <taxon>Alphaproteobacteria</taxon>
        <taxon>Sphingomonadales</taxon>
        <taxon>Erythrobacteraceae</taxon>
        <taxon>Tsuneonella</taxon>
    </lineage>
</organism>
<feature type="transmembrane region" description="Helical" evidence="5">
    <location>
        <begin position="12"/>
        <end position="38"/>
    </location>
</feature>